<feature type="non-terminal residue" evidence="1">
    <location>
        <position position="1"/>
    </location>
</feature>
<reference evidence="1" key="1">
    <citation type="submission" date="2021-06" db="EMBL/GenBank/DDBJ databases">
        <authorList>
            <person name="Kallberg Y."/>
            <person name="Tangrot J."/>
            <person name="Rosling A."/>
        </authorList>
    </citation>
    <scope>NUCLEOTIDE SEQUENCE</scope>
    <source>
        <strain evidence="1">UK204</strain>
    </source>
</reference>
<protein>
    <submittedName>
        <fullName evidence="1">7657_t:CDS:1</fullName>
    </submittedName>
</protein>
<dbReference type="EMBL" id="CAJVPQ010001266">
    <property type="protein sequence ID" value="CAG8542018.1"/>
    <property type="molecule type" value="Genomic_DNA"/>
</dbReference>
<name>A0A9N9FLN1_9GLOM</name>
<accession>A0A9N9FLN1</accession>
<keyword evidence="2" id="KW-1185">Reference proteome</keyword>
<dbReference type="AlphaFoldDB" id="A0A9N9FLN1"/>
<evidence type="ECO:0000313" key="2">
    <source>
        <dbReference type="Proteomes" id="UP000789570"/>
    </source>
</evidence>
<gene>
    <name evidence="1" type="ORF">FCALED_LOCUS5687</name>
</gene>
<comment type="caution">
    <text evidence="1">The sequence shown here is derived from an EMBL/GenBank/DDBJ whole genome shotgun (WGS) entry which is preliminary data.</text>
</comment>
<dbReference type="Proteomes" id="UP000789570">
    <property type="component" value="Unassembled WGS sequence"/>
</dbReference>
<evidence type="ECO:0000313" key="1">
    <source>
        <dbReference type="EMBL" id="CAG8542018.1"/>
    </source>
</evidence>
<sequence>QEFLTNKNEDIEAFFPKFIKLPNVEELNDLLQTPPTQPIEVREQVLDSDLAKLKKYIIRSPRVSIPELSRLFDGAITSPSPSGSVANRHITWDLLVKIPLEVVSSLFHIKIICDRDKQDLSTATIRLKRPDLFGWLKSALVFKGEEKEALEDIAKAEHELLNKAKLWNLLYFGNLQYIFAYVAAGNFIRSLNIKVVSQDFDLSLVVDRILTVVTSINITRCLLHFIPQLPTNMPYPIYSVIKRGTCEVRFDGSVFMKMQDKIKSFHEIDHVS</sequence>
<organism evidence="1 2">
    <name type="scientific">Funneliformis caledonium</name>
    <dbReference type="NCBI Taxonomy" id="1117310"/>
    <lineage>
        <taxon>Eukaryota</taxon>
        <taxon>Fungi</taxon>
        <taxon>Fungi incertae sedis</taxon>
        <taxon>Mucoromycota</taxon>
        <taxon>Glomeromycotina</taxon>
        <taxon>Glomeromycetes</taxon>
        <taxon>Glomerales</taxon>
        <taxon>Glomeraceae</taxon>
        <taxon>Funneliformis</taxon>
    </lineage>
</organism>
<proteinExistence type="predicted"/>
<dbReference type="OrthoDB" id="2436484at2759"/>